<comment type="caution">
    <text evidence="1">The sequence shown here is derived from an EMBL/GenBank/DDBJ whole genome shotgun (WGS) entry which is preliminary data.</text>
</comment>
<sequence length="76" mass="8333">MRSETSTSSLPSHLHGVFGHLTLLLDPSRFGTNEACDEKVIAGRGFAPENPPGSGKKIRGHRSRSYFIQKLRIGID</sequence>
<reference evidence="1 2" key="1">
    <citation type="journal article" date="2022" name="Nat. Ecol. Evol.">
        <title>A masculinizing supergene underlies an exaggerated male reproductive morph in a spider.</title>
        <authorList>
            <person name="Hendrickx F."/>
            <person name="De Corte Z."/>
            <person name="Sonet G."/>
            <person name="Van Belleghem S.M."/>
            <person name="Kostlbacher S."/>
            <person name="Vangestel C."/>
        </authorList>
    </citation>
    <scope>NUCLEOTIDE SEQUENCE [LARGE SCALE GENOMIC DNA]</scope>
    <source>
        <strain evidence="1">W744_W776</strain>
    </source>
</reference>
<accession>A0AAV6V6A4</accession>
<dbReference type="AlphaFoldDB" id="A0AAV6V6A4"/>
<evidence type="ECO:0000313" key="1">
    <source>
        <dbReference type="EMBL" id="KAG8192239.1"/>
    </source>
</evidence>
<protein>
    <submittedName>
        <fullName evidence="1">Uncharacterized protein</fullName>
    </submittedName>
</protein>
<dbReference type="Proteomes" id="UP000827092">
    <property type="component" value="Unassembled WGS sequence"/>
</dbReference>
<organism evidence="1 2">
    <name type="scientific">Oedothorax gibbosus</name>
    <dbReference type="NCBI Taxonomy" id="931172"/>
    <lineage>
        <taxon>Eukaryota</taxon>
        <taxon>Metazoa</taxon>
        <taxon>Ecdysozoa</taxon>
        <taxon>Arthropoda</taxon>
        <taxon>Chelicerata</taxon>
        <taxon>Arachnida</taxon>
        <taxon>Araneae</taxon>
        <taxon>Araneomorphae</taxon>
        <taxon>Entelegynae</taxon>
        <taxon>Araneoidea</taxon>
        <taxon>Linyphiidae</taxon>
        <taxon>Erigoninae</taxon>
        <taxon>Oedothorax</taxon>
    </lineage>
</organism>
<evidence type="ECO:0000313" key="2">
    <source>
        <dbReference type="Proteomes" id="UP000827092"/>
    </source>
</evidence>
<keyword evidence="2" id="KW-1185">Reference proteome</keyword>
<gene>
    <name evidence="1" type="ORF">JTE90_014098</name>
</gene>
<name>A0AAV6V6A4_9ARAC</name>
<dbReference type="EMBL" id="JAFNEN010000142">
    <property type="protein sequence ID" value="KAG8192239.1"/>
    <property type="molecule type" value="Genomic_DNA"/>
</dbReference>
<proteinExistence type="predicted"/>